<dbReference type="AlphaFoldDB" id="A0A3E5BCK6"/>
<evidence type="ECO:0000313" key="2">
    <source>
        <dbReference type="EMBL" id="RGN35286.1"/>
    </source>
</evidence>
<accession>A0A3E5BCK6</accession>
<protein>
    <submittedName>
        <fullName evidence="2">Uncharacterized protein</fullName>
    </submittedName>
</protein>
<dbReference type="RefSeq" id="WP_009129092.1">
    <property type="nucleotide sequence ID" value="NZ_CABKRN010000001.1"/>
</dbReference>
<feature type="compositionally biased region" description="Basic residues" evidence="1">
    <location>
        <begin position="64"/>
        <end position="73"/>
    </location>
</feature>
<feature type="region of interest" description="Disordered" evidence="1">
    <location>
        <begin position="51"/>
        <end position="73"/>
    </location>
</feature>
<organism evidence="2 3">
    <name type="scientific">Bacteroides oleiciplenus</name>
    <dbReference type="NCBI Taxonomy" id="626931"/>
    <lineage>
        <taxon>Bacteria</taxon>
        <taxon>Pseudomonadati</taxon>
        <taxon>Bacteroidota</taxon>
        <taxon>Bacteroidia</taxon>
        <taxon>Bacteroidales</taxon>
        <taxon>Bacteroidaceae</taxon>
        <taxon>Bacteroides</taxon>
    </lineage>
</organism>
<dbReference type="Proteomes" id="UP000260983">
    <property type="component" value="Unassembled WGS sequence"/>
</dbReference>
<sequence length="73" mass="8491">MKLLLKLREEGCFGNKNIITIKALANWAAKGEFFLSNQGNPLAEKTIEEEMGEIQREEYPPKQQNKRKNKMPR</sequence>
<proteinExistence type="predicted"/>
<feature type="compositionally biased region" description="Basic and acidic residues" evidence="1">
    <location>
        <begin position="51"/>
        <end position="60"/>
    </location>
</feature>
<reference evidence="2 3" key="1">
    <citation type="submission" date="2018-08" db="EMBL/GenBank/DDBJ databases">
        <title>A genome reference for cultivated species of the human gut microbiota.</title>
        <authorList>
            <person name="Zou Y."/>
            <person name="Xue W."/>
            <person name="Luo G."/>
        </authorList>
    </citation>
    <scope>NUCLEOTIDE SEQUENCE [LARGE SCALE GENOMIC DNA]</scope>
    <source>
        <strain evidence="2 3">OM05-15BH</strain>
    </source>
</reference>
<name>A0A3E5BCK6_9BACE</name>
<evidence type="ECO:0000256" key="1">
    <source>
        <dbReference type="SAM" id="MobiDB-lite"/>
    </source>
</evidence>
<comment type="caution">
    <text evidence="2">The sequence shown here is derived from an EMBL/GenBank/DDBJ whole genome shotgun (WGS) entry which is preliminary data.</text>
</comment>
<dbReference type="EMBL" id="QSUL01000007">
    <property type="protein sequence ID" value="RGN35286.1"/>
    <property type="molecule type" value="Genomic_DNA"/>
</dbReference>
<evidence type="ECO:0000313" key="3">
    <source>
        <dbReference type="Proteomes" id="UP000260983"/>
    </source>
</evidence>
<gene>
    <name evidence="2" type="ORF">DXB65_11700</name>
</gene>